<proteinExistence type="predicted"/>
<dbReference type="InterPro" id="IPR049304">
    <property type="entry name" value="Gly_rich_dom"/>
</dbReference>
<evidence type="ECO:0000259" key="2">
    <source>
        <dbReference type="Pfam" id="PF21722"/>
    </source>
</evidence>
<evidence type="ECO:0000256" key="1">
    <source>
        <dbReference type="SAM" id="MobiDB-lite"/>
    </source>
</evidence>
<feature type="region of interest" description="Disordered" evidence="1">
    <location>
        <begin position="282"/>
        <end position="340"/>
    </location>
</feature>
<protein>
    <recommendedName>
        <fullName evidence="2">Glycine-rich domain-containing protein</fullName>
    </recommendedName>
</protein>
<dbReference type="AlphaFoldDB" id="A0A7W5BZV5"/>
<keyword evidence="4" id="KW-1185">Reference proteome</keyword>
<evidence type="ECO:0000313" key="3">
    <source>
        <dbReference type="EMBL" id="MBB3142184.1"/>
    </source>
</evidence>
<sequence>MAIPEKPTLTPLPPAPQRTDTPTAFADKADPFVAALDPYRQQLVAAINWQEAVFEATEGEATAAAQARQGAQSAQSSAVGARNKAEAWADEMEDVQVETGKFSARHHAAKARGYHDSAEVAAAAAQAGAGLPSLEGNGRRPLIVKADESGVEWGDALQTGYTEFTSSGSFTPDPSSSWVYVEAIGGGGGGLNAAAPNSGTGGAGGHYAARLFRVADLAASVSVVVGAGGVGARNPTGGGDSQFAALVAPGGIDGKSQAESLGGLPGYASGAGGDEYGLHARGGDSVMGGGGGGARTSPGGASANAGDGGAGSLTGVAGDGQFPGGGGGGTQGNTAGDGADGVVRVWEW</sequence>
<dbReference type="Proteomes" id="UP000525987">
    <property type="component" value="Unassembled WGS sequence"/>
</dbReference>
<feature type="compositionally biased region" description="Low complexity" evidence="1">
    <location>
        <begin position="295"/>
        <end position="305"/>
    </location>
</feature>
<feature type="compositionally biased region" description="Gly residues" evidence="1">
    <location>
        <begin position="285"/>
        <end position="294"/>
    </location>
</feature>
<comment type="caution">
    <text evidence="3">The sequence shown here is derived from an EMBL/GenBank/DDBJ whole genome shotgun (WGS) entry which is preliminary data.</text>
</comment>
<accession>A0A7W5BZV5</accession>
<evidence type="ECO:0000313" key="4">
    <source>
        <dbReference type="Proteomes" id="UP000525987"/>
    </source>
</evidence>
<dbReference type="Pfam" id="PF21722">
    <property type="entry name" value="Gly_rich_2"/>
    <property type="match status" value="1"/>
</dbReference>
<organism evidence="3 4">
    <name type="scientific">Halomonas organivorans</name>
    <dbReference type="NCBI Taxonomy" id="257772"/>
    <lineage>
        <taxon>Bacteria</taxon>
        <taxon>Pseudomonadati</taxon>
        <taxon>Pseudomonadota</taxon>
        <taxon>Gammaproteobacteria</taxon>
        <taxon>Oceanospirillales</taxon>
        <taxon>Halomonadaceae</taxon>
        <taxon>Halomonas</taxon>
    </lineage>
</organism>
<name>A0A7W5BZV5_9GAMM</name>
<feature type="domain" description="Glycine-rich" evidence="2">
    <location>
        <begin position="165"/>
        <end position="345"/>
    </location>
</feature>
<dbReference type="RefSeq" id="WP_183388541.1">
    <property type="nucleotide sequence ID" value="NZ_JACHXM010000018.1"/>
</dbReference>
<gene>
    <name evidence="3" type="ORF">FHR96_003071</name>
</gene>
<reference evidence="3 4" key="1">
    <citation type="submission" date="2020-08" db="EMBL/GenBank/DDBJ databases">
        <title>Genomic Encyclopedia of Type Strains, Phase III (KMG-III): the genomes of soil and plant-associated and newly described type strains.</title>
        <authorList>
            <person name="Whitman W."/>
        </authorList>
    </citation>
    <scope>NUCLEOTIDE SEQUENCE [LARGE SCALE GENOMIC DNA]</scope>
    <source>
        <strain evidence="3 4">CECT 5995</strain>
    </source>
</reference>
<dbReference type="EMBL" id="JACHXM010000018">
    <property type="protein sequence ID" value="MBB3142184.1"/>
    <property type="molecule type" value="Genomic_DNA"/>
</dbReference>
<feature type="compositionally biased region" description="Gly residues" evidence="1">
    <location>
        <begin position="306"/>
        <end position="331"/>
    </location>
</feature>
<feature type="region of interest" description="Disordered" evidence="1">
    <location>
        <begin position="1"/>
        <end position="24"/>
    </location>
</feature>